<evidence type="ECO:0000256" key="10">
    <source>
        <dbReference type="PIRSR" id="PIRSR001589-2"/>
    </source>
</evidence>
<dbReference type="SUPFAM" id="SSF52402">
    <property type="entry name" value="Adenine nucleotide alpha hydrolases-like"/>
    <property type="match status" value="1"/>
</dbReference>
<accession>A0A2T0ZXR2</accession>
<evidence type="ECO:0000259" key="12">
    <source>
        <dbReference type="PROSITE" id="PS51278"/>
    </source>
</evidence>
<dbReference type="PANTHER" id="PTHR43284">
    <property type="entry name" value="ASPARAGINE SYNTHETASE (GLUTAMINE-HYDROLYZING)"/>
    <property type="match status" value="1"/>
</dbReference>
<dbReference type="InterPro" id="IPR051786">
    <property type="entry name" value="ASN_synthetase/amidase"/>
</dbReference>
<dbReference type="CDD" id="cd01991">
    <property type="entry name" value="Asn_synthase_B_C"/>
    <property type="match status" value="1"/>
</dbReference>
<dbReference type="AlphaFoldDB" id="A0A2T0ZXR2"/>
<dbReference type="Gene3D" id="3.40.50.620">
    <property type="entry name" value="HUPs"/>
    <property type="match status" value="1"/>
</dbReference>
<gene>
    <name evidence="13" type="ORF">CLV47_11116</name>
</gene>
<dbReference type="GO" id="GO:0005524">
    <property type="term" value="F:ATP binding"/>
    <property type="evidence" value="ECO:0007669"/>
    <property type="project" value="UniProtKB-KW"/>
</dbReference>
<keyword evidence="4 10" id="KW-0547">Nucleotide-binding</keyword>
<dbReference type="GO" id="GO:0004066">
    <property type="term" value="F:asparagine synthase (glutamine-hydrolyzing) activity"/>
    <property type="evidence" value="ECO:0007669"/>
    <property type="project" value="UniProtKB-EC"/>
</dbReference>
<evidence type="ECO:0000256" key="7">
    <source>
        <dbReference type="ARBA" id="ARBA00022962"/>
    </source>
</evidence>
<evidence type="ECO:0000256" key="3">
    <source>
        <dbReference type="ARBA" id="ARBA00012737"/>
    </source>
</evidence>
<feature type="binding site" evidence="10">
    <location>
        <position position="263"/>
    </location>
    <ligand>
        <name>ATP</name>
        <dbReference type="ChEBI" id="CHEBI:30616"/>
    </ligand>
</feature>
<sequence length="541" mass="59978">MCGIALIVGETRDHTSDLAVFGQMMETIAARGTVSESVSRPGLLAGTRRLPIVDRERAVQPWIFDDGRWLLCYNGEIYNYRPLLAELGALGRTFRSESDTEVIAEAFSEWGEHAVDRLRGEYAFAAVEPASGRTYLARDAIGVKPLYFARANDQWHVASEIKALAGLGATVFEVEPGHHGWLTPDGKSDLTPHVDLARLGHSAPPIVDVHEATAAVRAAISDAISVRIDSDLTIGVILSGGLDSSIVLKHVVDQHPDCVAFTIGTAQSEDLAYARRLTTELGVRHEVIEIKPRSIRYPQIREAIEASELTEYGDIINAAVSIPLFRRIHECGIKIAIGGDGSDELFGGYPMYANIDSEQQHRLFLHKIANLGRTELQRVDRTSMSNGVEMRVPFLDPAVVELAMRIPGAFKVRDGVEKWIVRQAFRDDLPDYVISRPKHGLSYSTGLHDRARLFKPLFPRVYRSFGYDLHAPLRRDFDTVLSSAGYDLDRAATREHALRDYSPVERAKDFAGAVRWNVQPPLERLLSGARNTLTGSRPDRA</sequence>
<dbReference type="InterPro" id="IPR029055">
    <property type="entry name" value="Ntn_hydrolases_N"/>
</dbReference>
<dbReference type="CDD" id="cd00712">
    <property type="entry name" value="AsnB"/>
    <property type="match status" value="1"/>
</dbReference>
<feature type="binding site" evidence="10">
    <location>
        <position position="99"/>
    </location>
    <ligand>
        <name>L-glutamine</name>
        <dbReference type="ChEBI" id="CHEBI:58359"/>
    </ligand>
</feature>
<dbReference type="PROSITE" id="PS51278">
    <property type="entry name" value="GATASE_TYPE_2"/>
    <property type="match status" value="1"/>
</dbReference>
<keyword evidence="9" id="KW-0028">Amino-acid biosynthesis</keyword>
<keyword evidence="6 9" id="KW-0061">Asparagine biosynthesis</keyword>
<comment type="caution">
    <text evidence="13">The sequence shown here is derived from an EMBL/GenBank/DDBJ whole genome shotgun (WGS) entry which is preliminary data.</text>
</comment>
<dbReference type="GO" id="GO:0006529">
    <property type="term" value="P:asparagine biosynthetic process"/>
    <property type="evidence" value="ECO:0007669"/>
    <property type="project" value="UniProtKB-KW"/>
</dbReference>
<dbReference type="EMBL" id="PVUE01000011">
    <property type="protein sequence ID" value="PRZ41140.1"/>
    <property type="molecule type" value="Genomic_DNA"/>
</dbReference>
<comment type="pathway">
    <text evidence="1">Amino-acid biosynthesis; L-asparagine biosynthesis; L-asparagine from L-aspartate (L-Gln route): step 1/1.</text>
</comment>
<proteinExistence type="inferred from homology"/>
<evidence type="ECO:0000256" key="11">
    <source>
        <dbReference type="PIRSR" id="PIRSR001589-3"/>
    </source>
</evidence>
<dbReference type="InterPro" id="IPR001962">
    <property type="entry name" value="Asn_synthase"/>
</dbReference>
<evidence type="ECO:0000256" key="9">
    <source>
        <dbReference type="PIRSR" id="PIRSR001589-1"/>
    </source>
</evidence>
<evidence type="ECO:0000256" key="4">
    <source>
        <dbReference type="ARBA" id="ARBA00022741"/>
    </source>
</evidence>
<dbReference type="Gene3D" id="3.60.20.10">
    <property type="entry name" value="Glutamine Phosphoribosylpyrophosphate, subunit 1, domain 1"/>
    <property type="match status" value="1"/>
</dbReference>
<evidence type="ECO:0000256" key="6">
    <source>
        <dbReference type="ARBA" id="ARBA00022888"/>
    </source>
</evidence>
<dbReference type="SUPFAM" id="SSF56235">
    <property type="entry name" value="N-terminal nucleophile aminohydrolases (Ntn hydrolases)"/>
    <property type="match status" value="1"/>
</dbReference>
<name>A0A2T0ZXR2_9ACTN</name>
<dbReference type="OrthoDB" id="9763290at2"/>
<evidence type="ECO:0000256" key="2">
    <source>
        <dbReference type="ARBA" id="ARBA00005752"/>
    </source>
</evidence>
<feature type="site" description="Important for beta-aspartyl-AMP intermediate formation" evidence="11">
    <location>
        <position position="340"/>
    </location>
</feature>
<dbReference type="Pfam" id="PF00733">
    <property type="entry name" value="Asn_synthase"/>
    <property type="match status" value="2"/>
</dbReference>
<dbReference type="InterPro" id="IPR033738">
    <property type="entry name" value="AsnB_N"/>
</dbReference>
<dbReference type="Proteomes" id="UP000237752">
    <property type="component" value="Unassembled WGS sequence"/>
</dbReference>
<keyword evidence="5 10" id="KW-0067">ATP-binding</keyword>
<dbReference type="PIRSF" id="PIRSF001589">
    <property type="entry name" value="Asn_synthetase_glu-h"/>
    <property type="match status" value="1"/>
</dbReference>
<evidence type="ECO:0000313" key="13">
    <source>
        <dbReference type="EMBL" id="PRZ41140.1"/>
    </source>
</evidence>
<comment type="similarity">
    <text evidence="2">Belongs to the asparagine synthetase family.</text>
</comment>
<dbReference type="InterPro" id="IPR006426">
    <property type="entry name" value="Asn_synth_AEB"/>
</dbReference>
<keyword evidence="14" id="KW-1185">Reference proteome</keyword>
<feature type="domain" description="Glutamine amidotransferase type-2" evidence="12">
    <location>
        <begin position="2"/>
        <end position="185"/>
    </location>
</feature>
<comment type="catalytic activity">
    <reaction evidence="8">
        <text>L-aspartate + L-glutamine + ATP + H2O = L-asparagine + L-glutamate + AMP + diphosphate + H(+)</text>
        <dbReference type="Rhea" id="RHEA:12228"/>
        <dbReference type="ChEBI" id="CHEBI:15377"/>
        <dbReference type="ChEBI" id="CHEBI:15378"/>
        <dbReference type="ChEBI" id="CHEBI:29985"/>
        <dbReference type="ChEBI" id="CHEBI:29991"/>
        <dbReference type="ChEBI" id="CHEBI:30616"/>
        <dbReference type="ChEBI" id="CHEBI:33019"/>
        <dbReference type="ChEBI" id="CHEBI:58048"/>
        <dbReference type="ChEBI" id="CHEBI:58359"/>
        <dbReference type="ChEBI" id="CHEBI:456215"/>
        <dbReference type="EC" id="6.3.5.4"/>
    </reaction>
</comment>
<evidence type="ECO:0000256" key="8">
    <source>
        <dbReference type="ARBA" id="ARBA00048741"/>
    </source>
</evidence>
<dbReference type="EC" id="6.3.5.4" evidence="3"/>
<dbReference type="Pfam" id="PF13537">
    <property type="entry name" value="GATase_7"/>
    <property type="match status" value="1"/>
</dbReference>
<evidence type="ECO:0000256" key="1">
    <source>
        <dbReference type="ARBA" id="ARBA00005187"/>
    </source>
</evidence>
<evidence type="ECO:0000256" key="5">
    <source>
        <dbReference type="ARBA" id="ARBA00022840"/>
    </source>
</evidence>
<organism evidence="13 14">
    <name type="scientific">Antricoccus suffuscus</name>
    <dbReference type="NCBI Taxonomy" id="1629062"/>
    <lineage>
        <taxon>Bacteria</taxon>
        <taxon>Bacillati</taxon>
        <taxon>Actinomycetota</taxon>
        <taxon>Actinomycetes</taxon>
        <taxon>Geodermatophilales</taxon>
        <taxon>Antricoccaceae</taxon>
        <taxon>Antricoccus</taxon>
    </lineage>
</organism>
<evidence type="ECO:0000313" key="14">
    <source>
        <dbReference type="Proteomes" id="UP000237752"/>
    </source>
</evidence>
<dbReference type="RefSeq" id="WP_106349526.1">
    <property type="nucleotide sequence ID" value="NZ_PVUE01000011.1"/>
</dbReference>
<dbReference type="InterPro" id="IPR017932">
    <property type="entry name" value="GATase_2_dom"/>
</dbReference>
<dbReference type="PANTHER" id="PTHR43284:SF1">
    <property type="entry name" value="ASPARAGINE SYNTHETASE"/>
    <property type="match status" value="1"/>
</dbReference>
<feature type="active site" description="For GATase activity" evidence="9">
    <location>
        <position position="2"/>
    </location>
</feature>
<reference evidence="13 14" key="1">
    <citation type="submission" date="2018-03" db="EMBL/GenBank/DDBJ databases">
        <title>Genomic Encyclopedia of Archaeal and Bacterial Type Strains, Phase II (KMG-II): from individual species to whole genera.</title>
        <authorList>
            <person name="Goeker M."/>
        </authorList>
    </citation>
    <scope>NUCLEOTIDE SEQUENCE [LARGE SCALE GENOMIC DNA]</scope>
    <source>
        <strain evidence="13 14">DSM 100065</strain>
    </source>
</reference>
<dbReference type="InterPro" id="IPR014729">
    <property type="entry name" value="Rossmann-like_a/b/a_fold"/>
</dbReference>
<keyword evidence="7 9" id="KW-0315">Glutamine amidotransferase</keyword>
<protein>
    <recommendedName>
        <fullName evidence="3">asparagine synthase (glutamine-hydrolyzing)</fullName>
        <ecNumber evidence="3">6.3.5.4</ecNumber>
    </recommendedName>
</protein>